<dbReference type="EMBL" id="SMTL01000008">
    <property type="protein sequence ID" value="TDK30333.1"/>
    <property type="molecule type" value="Genomic_DNA"/>
</dbReference>
<dbReference type="GO" id="GO:0016747">
    <property type="term" value="F:acyltransferase activity, transferring groups other than amino-acyl groups"/>
    <property type="evidence" value="ECO:0007669"/>
    <property type="project" value="InterPro"/>
</dbReference>
<dbReference type="PANTHER" id="PTHR43792:SF8">
    <property type="entry name" value="[RIBOSOMAL PROTEIN US5]-ALANINE N-ACETYLTRANSFERASE"/>
    <property type="match status" value="1"/>
</dbReference>
<evidence type="ECO:0000313" key="6">
    <source>
        <dbReference type="Proteomes" id="UP000295238"/>
    </source>
</evidence>
<dbReference type="Pfam" id="PF13302">
    <property type="entry name" value="Acetyltransf_3"/>
    <property type="match status" value="1"/>
</dbReference>
<sequence>MVPARPQDMDLAAKLGRAEMRAALSHKTAAASATPGPCPVIATRRLVLRPHRLADAGAISESLGDFQVTRMLARVPQPYHRQDALDWLVPQVSGILPDWTLAITSGDDTHIGLVGIELRHDHWHLGYWLNRFYWGKGYMSEAVAAALERFFRRMPQTTVFSGAFADNLASLRIQKKLGFRIIDANQIFSLSRNAMAPHVETMLLPQDLRVITGQ</sequence>
<dbReference type="InterPro" id="IPR016181">
    <property type="entry name" value="Acyl_CoA_acyltransferase"/>
</dbReference>
<dbReference type="Gene3D" id="3.40.630.30">
    <property type="match status" value="1"/>
</dbReference>
<feature type="domain" description="N-acetyltransferase" evidence="4">
    <location>
        <begin position="46"/>
        <end position="209"/>
    </location>
</feature>
<evidence type="ECO:0000256" key="2">
    <source>
        <dbReference type="ARBA" id="ARBA00023315"/>
    </source>
</evidence>
<proteinExistence type="inferred from homology"/>
<reference evidence="5 6" key="1">
    <citation type="submission" date="2019-03" db="EMBL/GenBank/DDBJ databases">
        <title>Rhizobium sp. nov., an bacterium isolated from biocrust in Mu Us Desert.</title>
        <authorList>
            <person name="Lixiong L."/>
        </authorList>
    </citation>
    <scope>NUCLEOTIDE SEQUENCE [LARGE SCALE GENOMIC DNA]</scope>
    <source>
        <strain evidence="5 6">SPY-1</strain>
    </source>
</reference>
<dbReference type="OrthoDB" id="9804153at2"/>
<dbReference type="PANTHER" id="PTHR43792">
    <property type="entry name" value="GNAT FAMILY, PUTATIVE (AFU_ORTHOLOGUE AFUA_3G00765)-RELATED-RELATED"/>
    <property type="match status" value="1"/>
</dbReference>
<dbReference type="SUPFAM" id="SSF55729">
    <property type="entry name" value="Acyl-CoA N-acyltransferases (Nat)"/>
    <property type="match status" value="1"/>
</dbReference>
<keyword evidence="6" id="KW-1185">Reference proteome</keyword>
<comment type="similarity">
    <text evidence="3">Belongs to the acetyltransferase family. RimJ subfamily.</text>
</comment>
<organism evidence="5 6">
    <name type="scientific">Rhizobium deserti</name>
    <dbReference type="NCBI Taxonomy" id="2547961"/>
    <lineage>
        <taxon>Bacteria</taxon>
        <taxon>Pseudomonadati</taxon>
        <taxon>Pseudomonadota</taxon>
        <taxon>Alphaproteobacteria</taxon>
        <taxon>Hyphomicrobiales</taxon>
        <taxon>Rhizobiaceae</taxon>
        <taxon>Rhizobium/Agrobacterium group</taxon>
        <taxon>Rhizobium</taxon>
    </lineage>
</organism>
<evidence type="ECO:0000256" key="1">
    <source>
        <dbReference type="ARBA" id="ARBA00022679"/>
    </source>
</evidence>
<name>A0A4R5U7V6_9HYPH</name>
<dbReference type="PROSITE" id="PS51186">
    <property type="entry name" value="GNAT"/>
    <property type="match status" value="1"/>
</dbReference>
<accession>A0A4R5U7V6</accession>
<evidence type="ECO:0000259" key="4">
    <source>
        <dbReference type="PROSITE" id="PS51186"/>
    </source>
</evidence>
<gene>
    <name evidence="5" type="ORF">E2F50_21085</name>
</gene>
<dbReference type="InterPro" id="IPR051531">
    <property type="entry name" value="N-acetyltransferase"/>
</dbReference>
<protein>
    <submittedName>
        <fullName evidence="5">N-acetyltransferase</fullName>
    </submittedName>
</protein>
<dbReference type="AlphaFoldDB" id="A0A4R5U7V6"/>
<dbReference type="Proteomes" id="UP000295238">
    <property type="component" value="Unassembled WGS sequence"/>
</dbReference>
<dbReference type="InterPro" id="IPR000182">
    <property type="entry name" value="GNAT_dom"/>
</dbReference>
<evidence type="ECO:0000256" key="3">
    <source>
        <dbReference type="ARBA" id="ARBA00038502"/>
    </source>
</evidence>
<keyword evidence="1 5" id="KW-0808">Transferase</keyword>
<evidence type="ECO:0000313" key="5">
    <source>
        <dbReference type="EMBL" id="TDK30333.1"/>
    </source>
</evidence>
<keyword evidence="2" id="KW-0012">Acyltransferase</keyword>
<comment type="caution">
    <text evidence="5">The sequence shown here is derived from an EMBL/GenBank/DDBJ whole genome shotgun (WGS) entry which is preliminary data.</text>
</comment>